<dbReference type="EMBL" id="JAUTXU010000371">
    <property type="protein sequence ID" value="KAK3683082.1"/>
    <property type="molecule type" value="Genomic_DNA"/>
</dbReference>
<gene>
    <name evidence="1" type="ORF">LTR37_020593</name>
</gene>
<dbReference type="Proteomes" id="UP001281147">
    <property type="component" value="Unassembled WGS sequence"/>
</dbReference>
<evidence type="ECO:0000313" key="1">
    <source>
        <dbReference type="EMBL" id="KAK3683082.1"/>
    </source>
</evidence>
<protein>
    <submittedName>
        <fullName evidence="1">Uncharacterized protein</fullName>
    </submittedName>
</protein>
<sequence>MVYRGKPSAGCESCRKAKKRCGLEQPICQRCVKLNKSCTGYRDTTSLQIQDESESVRRKAERQKPKAPSQAQQQRCFTSPKRLAPPTKTDTLAGIPTPGSVSSDSTSSNDTLKLERDTFEVDLSSFDEHDPIQGAAWGSIGSILGSLMPNPHDVATCYFFKQFTSNTHWEFVRGYAENRTLDPCLDLAMKACGMAALANVQDVVRGREYGRSMYVEALGLLNEALRDPKRCKSDESLIAVAMLGYYENLSCEGRQSIQSWKTHINGATQLLELRGKTQFKTPVGRILFRETRNQIVINSVWNDTQCPDFLHDYQEELTKYYGEDSLVAKPIDDLVNVCVRFAKLRAKVRFKQITDAVAIEEASQLERSFIRWQIDACAEDPRWRYNEMEVEDSEHVWDGRVHAYRCLPSPQAWDTYRSMRIMLSRLQEMLCRRFSFSETEREEQMQYFRRTRRQMTDDICSTIPVSLGHASPAFSSPSIMRGEPFLPEQSFPKPAAQAQWILGRLDYISKSVGLRWADGVAATLRGDFRVPEELLREDDKGEIQTYTKIERAPWIRNIEEAQRGPRLPAEKPSPMSDASTDGMAKGQRPGWLGRDFSSPNSPILDPAMNSRGGLYEG</sequence>
<reference evidence="1" key="1">
    <citation type="submission" date="2023-07" db="EMBL/GenBank/DDBJ databases">
        <title>Black Yeasts Isolated from many extreme environments.</title>
        <authorList>
            <person name="Coleine C."/>
            <person name="Stajich J.E."/>
            <person name="Selbmann L."/>
        </authorList>
    </citation>
    <scope>NUCLEOTIDE SEQUENCE</scope>
    <source>
        <strain evidence="1">CCFEE 5714</strain>
    </source>
</reference>
<evidence type="ECO:0000313" key="2">
    <source>
        <dbReference type="Proteomes" id="UP001281147"/>
    </source>
</evidence>
<comment type="caution">
    <text evidence="1">The sequence shown here is derived from an EMBL/GenBank/DDBJ whole genome shotgun (WGS) entry which is preliminary data.</text>
</comment>
<organism evidence="1 2">
    <name type="scientific">Vermiconidia calcicola</name>
    <dbReference type="NCBI Taxonomy" id="1690605"/>
    <lineage>
        <taxon>Eukaryota</taxon>
        <taxon>Fungi</taxon>
        <taxon>Dikarya</taxon>
        <taxon>Ascomycota</taxon>
        <taxon>Pezizomycotina</taxon>
        <taxon>Dothideomycetes</taxon>
        <taxon>Dothideomycetidae</taxon>
        <taxon>Mycosphaerellales</taxon>
        <taxon>Extremaceae</taxon>
        <taxon>Vermiconidia</taxon>
    </lineage>
</organism>
<name>A0ACC3MAX6_9PEZI</name>
<keyword evidence="2" id="KW-1185">Reference proteome</keyword>
<accession>A0ACC3MAX6</accession>
<proteinExistence type="predicted"/>